<feature type="compositionally biased region" description="Basic and acidic residues" evidence="1">
    <location>
        <begin position="118"/>
        <end position="127"/>
    </location>
</feature>
<feature type="compositionally biased region" description="Basic and acidic residues" evidence="1">
    <location>
        <begin position="57"/>
        <end position="68"/>
    </location>
</feature>
<proteinExistence type="predicted"/>
<protein>
    <submittedName>
        <fullName evidence="2">Uncharacterized protein</fullName>
    </submittedName>
</protein>
<evidence type="ECO:0000313" key="2">
    <source>
        <dbReference type="EMBL" id="MPM58723.1"/>
    </source>
</evidence>
<feature type="region of interest" description="Disordered" evidence="1">
    <location>
        <begin position="48"/>
        <end position="95"/>
    </location>
</feature>
<sequence>MGDGGPFGKGHFPGLAVAALVDNGVAHDGIGGVGGRAHGAVAHGRAVINQGHNGGGQRREAHADEQRSGQRGGRAEAGGAFDKRAEGKADDDGLDACVGCDVGKHPVDGRHGARALHGVHDQNRTEDNAQGLKGAQEAGDRVSRHGVKIHLPEGKSDDTGKNPSKRQSAFGGPVQCDHKYDGN</sequence>
<name>A0A645B6G0_9ZZZZ</name>
<organism evidence="2">
    <name type="scientific">bioreactor metagenome</name>
    <dbReference type="NCBI Taxonomy" id="1076179"/>
    <lineage>
        <taxon>unclassified sequences</taxon>
        <taxon>metagenomes</taxon>
        <taxon>ecological metagenomes</taxon>
    </lineage>
</organism>
<evidence type="ECO:0000256" key="1">
    <source>
        <dbReference type="SAM" id="MobiDB-lite"/>
    </source>
</evidence>
<feature type="region of interest" description="Disordered" evidence="1">
    <location>
        <begin position="115"/>
        <end position="183"/>
    </location>
</feature>
<feature type="compositionally biased region" description="Basic and acidic residues" evidence="1">
    <location>
        <begin position="150"/>
        <end position="160"/>
    </location>
</feature>
<dbReference type="EMBL" id="VSSQ01016919">
    <property type="protein sequence ID" value="MPM58723.1"/>
    <property type="molecule type" value="Genomic_DNA"/>
</dbReference>
<feature type="compositionally biased region" description="Basic and acidic residues" evidence="1">
    <location>
        <begin position="81"/>
        <end position="91"/>
    </location>
</feature>
<reference evidence="2" key="1">
    <citation type="submission" date="2019-08" db="EMBL/GenBank/DDBJ databases">
        <authorList>
            <person name="Kucharzyk K."/>
            <person name="Murdoch R.W."/>
            <person name="Higgins S."/>
            <person name="Loffler F."/>
        </authorList>
    </citation>
    <scope>NUCLEOTIDE SEQUENCE</scope>
</reference>
<comment type="caution">
    <text evidence="2">The sequence shown here is derived from an EMBL/GenBank/DDBJ whole genome shotgun (WGS) entry which is preliminary data.</text>
</comment>
<accession>A0A645B6G0</accession>
<gene>
    <name evidence="2" type="ORF">SDC9_105556</name>
</gene>
<dbReference type="AlphaFoldDB" id="A0A645B6G0"/>